<proteinExistence type="predicted"/>
<feature type="region of interest" description="Disordered" evidence="1">
    <location>
        <begin position="166"/>
        <end position="221"/>
    </location>
</feature>
<dbReference type="PROSITE" id="PS50191">
    <property type="entry name" value="CRAL_TRIO"/>
    <property type="match status" value="1"/>
</dbReference>
<dbReference type="SMART" id="SM00516">
    <property type="entry name" value="SEC14"/>
    <property type="match status" value="1"/>
</dbReference>
<protein>
    <recommendedName>
        <fullName evidence="2">CRAL-TRIO domain-containing protein</fullName>
    </recommendedName>
</protein>
<dbReference type="Gene3D" id="3.40.525.10">
    <property type="entry name" value="CRAL-TRIO lipid binding domain"/>
    <property type="match status" value="1"/>
</dbReference>
<sequence length="278" mass="32390">MDLETLWENEVSEYLFFQHIIFCLEYCWENLCPLETSRITVIVDLNGLSTTDLVGEKMKLMSKTLEMIGQHYPERSFQILILNAPGWYSWLFSVVKPLLRVKTQRKIQVVKTNQVVQTLMEKIPFDQLPKEYGGGSQNSLQDSEQEQLMRKFARQITQSYSRERDGYEYHHGEGPGGIVYKPSSTSAESKQNNKHHHEEDGHTNQLSVHEAPPNKKSTRNHFNCCERGSNTNCNDRFGPSNHSTKPKRFCEWMCRRIAFQRKNTDDPFWLAPKKEAVV</sequence>
<name>A0A7S3YHI5_HETAK</name>
<dbReference type="SUPFAM" id="SSF52087">
    <property type="entry name" value="CRAL/TRIO domain"/>
    <property type="match status" value="1"/>
</dbReference>
<accession>A0A7S3YHI5</accession>
<dbReference type="PANTHER" id="PTHR45657:SF1">
    <property type="entry name" value="CRAL-TRIO DOMAIN-CONTAINING PROTEIN YKL091C-RELATED"/>
    <property type="match status" value="1"/>
</dbReference>
<dbReference type="InterPro" id="IPR051026">
    <property type="entry name" value="PI/PC_transfer"/>
</dbReference>
<reference evidence="3" key="1">
    <citation type="submission" date="2021-01" db="EMBL/GenBank/DDBJ databases">
        <authorList>
            <person name="Corre E."/>
            <person name="Pelletier E."/>
            <person name="Niang G."/>
            <person name="Scheremetjew M."/>
            <person name="Finn R."/>
            <person name="Kale V."/>
            <person name="Holt S."/>
            <person name="Cochrane G."/>
            <person name="Meng A."/>
            <person name="Brown T."/>
            <person name="Cohen L."/>
        </authorList>
    </citation>
    <scope>NUCLEOTIDE SEQUENCE</scope>
    <source>
        <strain evidence="3">CCMP3107</strain>
    </source>
</reference>
<dbReference type="EMBL" id="HBIU01058809">
    <property type="protein sequence ID" value="CAE0651800.1"/>
    <property type="molecule type" value="Transcribed_RNA"/>
</dbReference>
<evidence type="ECO:0000313" key="3">
    <source>
        <dbReference type="EMBL" id="CAE0651800.1"/>
    </source>
</evidence>
<dbReference type="CDD" id="cd00170">
    <property type="entry name" value="SEC14"/>
    <property type="match status" value="1"/>
</dbReference>
<organism evidence="3">
    <name type="scientific">Heterosigma akashiwo</name>
    <name type="common">Chromophytic alga</name>
    <name type="synonym">Heterosigma carterae</name>
    <dbReference type="NCBI Taxonomy" id="2829"/>
    <lineage>
        <taxon>Eukaryota</taxon>
        <taxon>Sar</taxon>
        <taxon>Stramenopiles</taxon>
        <taxon>Ochrophyta</taxon>
        <taxon>Raphidophyceae</taxon>
        <taxon>Chattonellales</taxon>
        <taxon>Chattonellaceae</taxon>
        <taxon>Heterosigma</taxon>
    </lineage>
</organism>
<evidence type="ECO:0000256" key="1">
    <source>
        <dbReference type="SAM" id="MobiDB-lite"/>
    </source>
</evidence>
<dbReference type="InterPro" id="IPR001251">
    <property type="entry name" value="CRAL-TRIO_dom"/>
</dbReference>
<gene>
    <name evidence="3" type="ORF">HAKA00212_LOCUS25571</name>
</gene>
<dbReference type="Pfam" id="PF00650">
    <property type="entry name" value="CRAL_TRIO"/>
    <property type="match status" value="1"/>
</dbReference>
<dbReference type="PANTHER" id="PTHR45657">
    <property type="entry name" value="CRAL-TRIO DOMAIN-CONTAINING PROTEIN YKL091C-RELATED"/>
    <property type="match status" value="1"/>
</dbReference>
<evidence type="ECO:0000259" key="2">
    <source>
        <dbReference type="PROSITE" id="PS50191"/>
    </source>
</evidence>
<dbReference type="InterPro" id="IPR036865">
    <property type="entry name" value="CRAL-TRIO_dom_sf"/>
</dbReference>
<dbReference type="AlphaFoldDB" id="A0A7S3YHI5"/>
<feature type="domain" description="CRAL-TRIO" evidence="2">
    <location>
        <begin position="1"/>
        <end position="140"/>
    </location>
</feature>